<dbReference type="Proteomes" id="UP000221165">
    <property type="component" value="Unassembled WGS sequence"/>
</dbReference>
<reference evidence="1 2" key="1">
    <citation type="journal article" date="2017" name="Int. J. Parasitol.">
        <title>The genome of the protozoan parasite Cystoisospora suis and a reverse vaccinology approach to identify vaccine candidates.</title>
        <authorList>
            <person name="Palmieri N."/>
            <person name="Shrestha A."/>
            <person name="Ruttkowski B."/>
            <person name="Beck T."/>
            <person name="Vogl C."/>
            <person name="Tomley F."/>
            <person name="Blake D.P."/>
            <person name="Joachim A."/>
        </authorList>
    </citation>
    <scope>NUCLEOTIDE SEQUENCE [LARGE SCALE GENOMIC DNA]</scope>
    <source>
        <strain evidence="1 2">Wien I</strain>
    </source>
</reference>
<evidence type="ECO:0000313" key="2">
    <source>
        <dbReference type="Proteomes" id="UP000221165"/>
    </source>
</evidence>
<comment type="caution">
    <text evidence="1">The sequence shown here is derived from an EMBL/GenBank/DDBJ whole genome shotgun (WGS) entry which is preliminary data.</text>
</comment>
<organism evidence="1 2">
    <name type="scientific">Cystoisospora suis</name>
    <dbReference type="NCBI Taxonomy" id="483139"/>
    <lineage>
        <taxon>Eukaryota</taxon>
        <taxon>Sar</taxon>
        <taxon>Alveolata</taxon>
        <taxon>Apicomplexa</taxon>
        <taxon>Conoidasida</taxon>
        <taxon>Coccidia</taxon>
        <taxon>Eucoccidiorida</taxon>
        <taxon>Eimeriorina</taxon>
        <taxon>Sarcocystidae</taxon>
        <taxon>Cystoisospora</taxon>
    </lineage>
</organism>
<evidence type="ECO:0000313" key="1">
    <source>
        <dbReference type="EMBL" id="PHJ16301.1"/>
    </source>
</evidence>
<protein>
    <submittedName>
        <fullName evidence="1">Uncharacterized protein</fullName>
    </submittedName>
</protein>
<dbReference type="AlphaFoldDB" id="A0A2C6JER2"/>
<accession>A0A2C6JER2</accession>
<feature type="non-terminal residue" evidence="1">
    <location>
        <position position="45"/>
    </location>
</feature>
<dbReference type="RefSeq" id="XP_067918030.1">
    <property type="nucleotide sequence ID" value="XM_068069994.1"/>
</dbReference>
<keyword evidence="2" id="KW-1185">Reference proteome</keyword>
<dbReference type="GeneID" id="94433205"/>
<dbReference type="VEuPathDB" id="ToxoDB:CSUI_009885"/>
<name>A0A2C6JER2_9APIC</name>
<sequence length="45" mass="5509">MIRMPFFLFALHGKDQIFFSTLRYINDIYRCLRTYDDEGRYSSHA</sequence>
<dbReference type="EMBL" id="MIGC01006238">
    <property type="protein sequence ID" value="PHJ16301.1"/>
    <property type="molecule type" value="Genomic_DNA"/>
</dbReference>
<gene>
    <name evidence="1" type="ORF">CSUI_009885</name>
</gene>
<proteinExistence type="predicted"/>